<gene>
    <name evidence="12" type="primary">WBGene00280973</name>
</gene>
<dbReference type="InterPro" id="IPR041070">
    <property type="entry name" value="JHD"/>
</dbReference>
<dbReference type="AlphaFoldDB" id="A0A2A6BXA3"/>
<organism evidence="12 13">
    <name type="scientific">Pristionchus pacificus</name>
    <name type="common">Parasitic nematode worm</name>
    <dbReference type="NCBI Taxonomy" id="54126"/>
    <lineage>
        <taxon>Eukaryota</taxon>
        <taxon>Metazoa</taxon>
        <taxon>Ecdysozoa</taxon>
        <taxon>Nematoda</taxon>
        <taxon>Chromadorea</taxon>
        <taxon>Rhabditida</taxon>
        <taxon>Rhabditina</taxon>
        <taxon>Diplogasteromorpha</taxon>
        <taxon>Diplogasteroidea</taxon>
        <taxon>Neodiplogasteridae</taxon>
        <taxon>Pristionchus</taxon>
    </lineage>
</organism>
<name>A0A2A6BXA3_PRIPA</name>
<dbReference type="PROSITE" id="PS51184">
    <property type="entry name" value="JMJC"/>
    <property type="match status" value="1"/>
</dbReference>
<keyword evidence="3" id="KW-0156">Chromatin regulator</keyword>
<keyword evidence="7" id="KW-0805">Transcription regulation</keyword>
<feature type="coiled-coil region" evidence="10">
    <location>
        <begin position="829"/>
        <end position="998"/>
    </location>
</feature>
<dbReference type="GO" id="GO:0005634">
    <property type="term" value="C:nucleus"/>
    <property type="evidence" value="ECO:0007669"/>
    <property type="project" value="UniProtKB-SubCell"/>
</dbReference>
<dbReference type="GO" id="GO:0051213">
    <property type="term" value="F:dioxygenase activity"/>
    <property type="evidence" value="ECO:0007669"/>
    <property type="project" value="UniProtKB-KW"/>
</dbReference>
<keyword evidence="10" id="KW-0175">Coiled coil</keyword>
<dbReference type="Gene3D" id="1.20.58.1360">
    <property type="match status" value="1"/>
</dbReference>
<dbReference type="GO" id="GO:0006338">
    <property type="term" value="P:chromatin remodeling"/>
    <property type="evidence" value="ECO:0000318"/>
    <property type="project" value="GO_Central"/>
</dbReference>
<keyword evidence="13" id="KW-1185">Reference proteome</keyword>
<evidence type="ECO:0000256" key="4">
    <source>
        <dbReference type="ARBA" id="ARBA00022964"/>
    </source>
</evidence>
<dbReference type="InterPro" id="IPR003347">
    <property type="entry name" value="JmjC_dom"/>
</dbReference>
<accession>A0A8R1Z0M1</accession>
<reference evidence="13" key="1">
    <citation type="journal article" date="2008" name="Nat. Genet.">
        <title>The Pristionchus pacificus genome provides a unique perspective on nematode lifestyle and parasitism.</title>
        <authorList>
            <person name="Dieterich C."/>
            <person name="Clifton S.W."/>
            <person name="Schuster L.N."/>
            <person name="Chinwalla A."/>
            <person name="Delehaunty K."/>
            <person name="Dinkelacker I."/>
            <person name="Fulton L."/>
            <person name="Fulton R."/>
            <person name="Godfrey J."/>
            <person name="Minx P."/>
            <person name="Mitreva M."/>
            <person name="Roeseler W."/>
            <person name="Tian H."/>
            <person name="Witte H."/>
            <person name="Yang S.P."/>
            <person name="Wilson R.K."/>
            <person name="Sommer R.J."/>
        </authorList>
    </citation>
    <scope>NUCLEOTIDE SEQUENCE [LARGE SCALE GENOMIC DNA]</scope>
    <source>
        <strain evidence="13">PS312</strain>
    </source>
</reference>
<keyword evidence="6" id="KW-0408">Iron</keyword>
<evidence type="ECO:0000256" key="2">
    <source>
        <dbReference type="ARBA" id="ARBA00022723"/>
    </source>
</evidence>
<feature type="compositionally biased region" description="Basic and acidic residues" evidence="11">
    <location>
        <begin position="585"/>
        <end position="618"/>
    </location>
</feature>
<dbReference type="OrthoDB" id="5876800at2759"/>
<evidence type="ECO:0000256" key="9">
    <source>
        <dbReference type="ARBA" id="ARBA00023242"/>
    </source>
</evidence>
<feature type="region of interest" description="Disordered" evidence="11">
    <location>
        <begin position="585"/>
        <end position="651"/>
    </location>
</feature>
<dbReference type="PANTHER" id="PTHR23123">
    <property type="entry name" value="PHD/F-BOX CONTAINING PROTEIN"/>
    <property type="match status" value="1"/>
</dbReference>
<keyword evidence="9" id="KW-0539">Nucleus</keyword>
<keyword evidence="4" id="KW-0223">Dioxygenase</keyword>
<evidence type="ECO:0000313" key="12">
    <source>
        <dbReference type="EnsemblMetazoa" id="PPA42604.1"/>
    </source>
</evidence>
<keyword evidence="2" id="KW-0479">Metal-binding</keyword>
<protein>
    <submittedName>
        <fullName evidence="12">JmjC domain-containing protein</fullName>
    </submittedName>
</protein>
<feature type="compositionally biased region" description="Acidic residues" evidence="11">
    <location>
        <begin position="506"/>
        <end position="523"/>
    </location>
</feature>
<feature type="region of interest" description="Disordered" evidence="11">
    <location>
        <begin position="75"/>
        <end position="97"/>
    </location>
</feature>
<dbReference type="GO" id="GO:0006357">
    <property type="term" value="P:regulation of transcription by RNA polymerase II"/>
    <property type="evidence" value="ECO:0000318"/>
    <property type="project" value="GO_Central"/>
</dbReference>
<feature type="compositionally biased region" description="Basic and acidic residues" evidence="11">
    <location>
        <begin position="1017"/>
        <end position="1034"/>
    </location>
</feature>
<dbReference type="Gene3D" id="2.60.120.650">
    <property type="entry name" value="Cupin"/>
    <property type="match status" value="1"/>
</dbReference>
<feature type="region of interest" description="Disordered" evidence="11">
    <location>
        <begin position="1017"/>
        <end position="1042"/>
    </location>
</feature>
<dbReference type="GO" id="GO:0032452">
    <property type="term" value="F:histone demethylase activity"/>
    <property type="evidence" value="ECO:0000318"/>
    <property type="project" value="GO_Central"/>
</dbReference>
<evidence type="ECO:0000256" key="3">
    <source>
        <dbReference type="ARBA" id="ARBA00022853"/>
    </source>
</evidence>
<feature type="compositionally biased region" description="Basic and acidic residues" evidence="11">
    <location>
        <begin position="630"/>
        <end position="651"/>
    </location>
</feature>
<feature type="region of interest" description="Disordered" evidence="11">
    <location>
        <begin position="757"/>
        <end position="779"/>
    </location>
</feature>
<reference evidence="12" key="2">
    <citation type="submission" date="2022-06" db="UniProtKB">
        <authorList>
            <consortium name="EnsemblMetazoa"/>
        </authorList>
    </citation>
    <scope>IDENTIFICATION</scope>
    <source>
        <strain evidence="12">PS312</strain>
    </source>
</reference>
<accession>A0A2A6BXA3</accession>
<evidence type="ECO:0000313" key="13">
    <source>
        <dbReference type="Proteomes" id="UP000005239"/>
    </source>
</evidence>
<evidence type="ECO:0000256" key="6">
    <source>
        <dbReference type="ARBA" id="ARBA00023004"/>
    </source>
</evidence>
<evidence type="ECO:0000256" key="10">
    <source>
        <dbReference type="SAM" id="Coils"/>
    </source>
</evidence>
<feature type="compositionally biased region" description="Basic and acidic residues" evidence="11">
    <location>
        <begin position="541"/>
        <end position="552"/>
    </location>
</feature>
<evidence type="ECO:0000256" key="7">
    <source>
        <dbReference type="ARBA" id="ARBA00023015"/>
    </source>
</evidence>
<evidence type="ECO:0000256" key="1">
    <source>
        <dbReference type="ARBA" id="ARBA00004123"/>
    </source>
</evidence>
<keyword evidence="5" id="KW-0560">Oxidoreductase</keyword>
<dbReference type="SMART" id="SM00558">
    <property type="entry name" value="JmjC"/>
    <property type="match status" value="1"/>
</dbReference>
<sequence length="1157" mass="134837">MSAIVDNVEATGEIRVLEEMASALEEEEERLNRSMETGLAEYLASPAKAVDINDEETSSDGQRAINDAVIDELTLSANGNGNPEGQEAVNQSSAPKVGSKEWMDTFFPVKDAAIAKNKLPPVQYSPSGKPVTTDHNVIIVENGHKLMQHFDKDEKWRNIFLIKNKEGLGLNMPEQGFGIDDVIEIMGATHTVSTIDVYEQHSRDMTLEEFRTLQLANEKPYNILSLELANFVSPPDVYRMMSLAEFYWPERTDEKAPSLVDPRHRDRRPRVERFCLIGMGGSFTDFHIDFGGSSVWYHVFSRNEITKDQFLADIYGNQCWRVEILPGQTLIIPAGWIHAVHTPEDSIVFGGNFLTMNDLGMQCEVHAMERRHTTGKSFFYPEFELVNWYAARTLAAQLKDGKIFPPHHLEGAKTLLSHLIEWKKIDKKGKKSERKFIFNDTKSSIVDKLRKALEGVTNDDIESVEHLMDRSIGSSSQTMKRRGSTLNEEEPKRQKLQAYVVPTVEPVEDVDDVVDVDPEDDVEPPTPKEETKKTPSSRSSRVVERRTNKETLVEASRAAQRQVPKETSVSEEDLLNQLVLMSEKVSKSETKLKANEKKMRENRKRMEEMEEKLKEMTKLSENNEASASIQERERKVEAREKRMMEDEVKMKEREDALKEALRLEREKNTKEMEEAKAVLLEKEMNLEEREKKVKERELKMAEREREFSEKLRSKTEEEEIKRSLEKKEQAAEMEERERLLNLKFKLRMEGAEARMARREQALREKETRVNGELEKRERTTLREKEQKIIADVIERERRLTERETKMEDDEKKVHHEAERALGEMRAVMMEELNREKLKVHQELKMAIEEEMKLQKMILDASMEEELKREKLTIQELKTSMEETMKKEKSKIQQELRMEFEEEMKKEKSRLEQELKTSMEDEITLRISEVQEEKRALGEMKQQLENEAARNDAERRRLDAVKSELNEAMTSLSGLKNSLDEEKAELEAAKKAMKGYKTGHRLAKEQKAFHVRMREEWDQLEREKSESREPGHQQEGDVEVVEEIELPVNCQNKENKEIKKEADEQNTLMFEPPVQLEKKKETEREVKQEEPEEEAPMEPNSPMINPTMEMQYRAVELNQMEEPVDMKDVKPLLLDGKRRRKSTKKFEPNPHQSFYEYE</sequence>
<feature type="region of interest" description="Disordered" evidence="11">
    <location>
        <begin position="1125"/>
        <end position="1157"/>
    </location>
</feature>
<evidence type="ECO:0000256" key="11">
    <source>
        <dbReference type="SAM" id="MobiDB-lite"/>
    </source>
</evidence>
<dbReference type="InterPro" id="IPR050690">
    <property type="entry name" value="JHDM1_Histone_Demethylase"/>
</dbReference>
<comment type="subcellular location">
    <subcellularLocation>
        <location evidence="1">Nucleus</location>
    </subcellularLocation>
</comment>
<feature type="compositionally biased region" description="Polar residues" evidence="11">
    <location>
        <begin position="75"/>
        <end position="94"/>
    </location>
</feature>
<proteinExistence type="predicted"/>
<feature type="compositionally biased region" description="Polar residues" evidence="11">
    <location>
        <begin position="619"/>
        <end position="629"/>
    </location>
</feature>
<feature type="coiled-coil region" evidence="10">
    <location>
        <begin position="7"/>
        <end position="41"/>
    </location>
</feature>
<dbReference type="EnsemblMetazoa" id="PPA42604.1">
    <property type="protein sequence ID" value="PPA42604.1"/>
    <property type="gene ID" value="WBGene00280973"/>
</dbReference>
<feature type="region of interest" description="Disordered" evidence="11">
    <location>
        <begin position="467"/>
        <end position="570"/>
    </location>
</feature>
<feature type="compositionally biased region" description="Basic and acidic residues" evidence="11">
    <location>
        <begin position="1075"/>
        <end position="1088"/>
    </location>
</feature>
<keyword evidence="8" id="KW-0804">Transcription</keyword>
<evidence type="ECO:0000256" key="5">
    <source>
        <dbReference type="ARBA" id="ARBA00023002"/>
    </source>
</evidence>
<dbReference type="Proteomes" id="UP000005239">
    <property type="component" value="Unassembled WGS sequence"/>
</dbReference>
<evidence type="ECO:0000256" key="8">
    <source>
        <dbReference type="ARBA" id="ARBA00023163"/>
    </source>
</evidence>
<feature type="region of interest" description="Disordered" evidence="11">
    <location>
        <begin position="1060"/>
        <end position="1105"/>
    </location>
</feature>
<dbReference type="GO" id="GO:0046872">
    <property type="term" value="F:metal ion binding"/>
    <property type="evidence" value="ECO:0007669"/>
    <property type="project" value="UniProtKB-KW"/>
</dbReference>
<dbReference type="SUPFAM" id="SSF51197">
    <property type="entry name" value="Clavaminate synthase-like"/>
    <property type="match status" value="1"/>
</dbReference>
<dbReference type="Pfam" id="PF17811">
    <property type="entry name" value="JHD"/>
    <property type="match status" value="1"/>
</dbReference>
<dbReference type="GO" id="GO:0003712">
    <property type="term" value="F:transcription coregulator activity"/>
    <property type="evidence" value="ECO:0000318"/>
    <property type="project" value="GO_Central"/>
</dbReference>
<feature type="region of interest" description="Disordered" evidence="11">
    <location>
        <begin position="688"/>
        <end position="732"/>
    </location>
</feature>